<feature type="domain" description="Bacterial sugar transferase" evidence="5">
    <location>
        <begin position="273"/>
        <end position="461"/>
    </location>
</feature>
<comment type="similarity">
    <text evidence="1">Belongs to the bacterial sugar transferase family.</text>
</comment>
<accession>A0A9X2I1L1</accession>
<dbReference type="GO" id="GO:0016780">
    <property type="term" value="F:phosphotransferase activity, for other substituted phosphate groups"/>
    <property type="evidence" value="ECO:0007669"/>
    <property type="project" value="TreeGrafter"/>
</dbReference>
<sequence>MMELEPRDLPPTGPKKSDGASTQWRTRSSTLHNRAILLLSSSDILIIGLVFTLAAIVCGASGYGWVIFTTALIPTYAVIAMGNHAFHSYALSNPFTAIVKSCRSLVASVGLLILIAFYLKSADFFPRLTISVGSAATLFCLAIGRYFIVPRLSRLIGGNPFNAILIRDGNEAVPPGDFSIVIMAESFFDPDVHDPLTYDRLASSLMLADRVVVACPAERRASWTQALQGAHIQAEIIVDELRPLSPIGLGPDRNAPSVIVAIGPLSLPNRAVKRLFDLVVATLALILLAPLMVVVTVLIKIDSPGPVLFKQARIGRGNRLFNIYKFRSMRTEACDKNADRLTARNDDRVTRIGKFLRKTSIDELPQLIQVLTGRMSLVGPRPHATGARAASKLYWEVDQRYWSRHAAKPGLTGLAQIRGYRGNTEFEDDLLNRLSSDIEYLQSWSFWRDLKILFLTFRVIFHQNAF</sequence>
<evidence type="ECO:0000256" key="2">
    <source>
        <dbReference type="ARBA" id="ARBA00023169"/>
    </source>
</evidence>
<keyword evidence="7" id="KW-1185">Reference proteome</keyword>
<protein>
    <submittedName>
        <fullName evidence="6">Sugar transferase</fullName>
    </submittedName>
</protein>
<feature type="transmembrane region" description="Helical" evidence="4">
    <location>
        <begin position="102"/>
        <end position="119"/>
    </location>
</feature>
<comment type="caution">
    <text evidence="6">The sequence shown here is derived from an EMBL/GenBank/DDBJ whole genome shotgun (WGS) entry which is preliminary data.</text>
</comment>
<evidence type="ECO:0000259" key="5">
    <source>
        <dbReference type="Pfam" id="PF02397"/>
    </source>
</evidence>
<dbReference type="AlphaFoldDB" id="A0A9X2I1L1"/>
<dbReference type="PANTHER" id="PTHR30576">
    <property type="entry name" value="COLANIC BIOSYNTHESIS UDP-GLUCOSE LIPID CARRIER TRANSFERASE"/>
    <property type="match status" value="1"/>
</dbReference>
<feature type="transmembrane region" description="Helical" evidence="4">
    <location>
        <begin position="125"/>
        <end position="148"/>
    </location>
</feature>
<dbReference type="EMBL" id="JAMLDY010000021">
    <property type="protein sequence ID" value="MCP3736185.1"/>
    <property type="molecule type" value="Genomic_DNA"/>
</dbReference>
<dbReference type="InterPro" id="IPR003362">
    <property type="entry name" value="Bact_transf"/>
</dbReference>
<organism evidence="6 7">
    <name type="scientific">Sphingomonas liriopis</name>
    <dbReference type="NCBI Taxonomy" id="2949094"/>
    <lineage>
        <taxon>Bacteria</taxon>
        <taxon>Pseudomonadati</taxon>
        <taxon>Pseudomonadota</taxon>
        <taxon>Alphaproteobacteria</taxon>
        <taxon>Sphingomonadales</taxon>
        <taxon>Sphingomonadaceae</taxon>
        <taxon>Sphingomonas</taxon>
    </lineage>
</organism>
<keyword evidence="4" id="KW-0812">Transmembrane</keyword>
<gene>
    <name evidence="6" type="ORF">M9979_15050</name>
</gene>
<dbReference type="Pfam" id="PF02397">
    <property type="entry name" value="Bac_transf"/>
    <property type="match status" value="1"/>
</dbReference>
<dbReference type="RefSeq" id="WP_254290177.1">
    <property type="nucleotide sequence ID" value="NZ_JAMLDY010000021.1"/>
</dbReference>
<name>A0A9X2I1L1_9SPHN</name>
<evidence type="ECO:0000256" key="3">
    <source>
        <dbReference type="SAM" id="MobiDB-lite"/>
    </source>
</evidence>
<feature type="region of interest" description="Disordered" evidence="3">
    <location>
        <begin position="1"/>
        <end position="25"/>
    </location>
</feature>
<dbReference type="GO" id="GO:0000271">
    <property type="term" value="P:polysaccharide biosynthetic process"/>
    <property type="evidence" value="ECO:0007669"/>
    <property type="project" value="UniProtKB-KW"/>
</dbReference>
<keyword evidence="6" id="KW-0808">Transferase</keyword>
<proteinExistence type="inferred from homology"/>
<evidence type="ECO:0000313" key="7">
    <source>
        <dbReference type="Proteomes" id="UP001139486"/>
    </source>
</evidence>
<evidence type="ECO:0000256" key="1">
    <source>
        <dbReference type="ARBA" id="ARBA00006464"/>
    </source>
</evidence>
<feature type="transmembrane region" description="Helical" evidence="4">
    <location>
        <begin position="35"/>
        <end position="57"/>
    </location>
</feature>
<evidence type="ECO:0000313" key="6">
    <source>
        <dbReference type="EMBL" id="MCP3736185.1"/>
    </source>
</evidence>
<feature type="transmembrane region" description="Helical" evidence="4">
    <location>
        <begin position="63"/>
        <end position="81"/>
    </location>
</feature>
<dbReference type="Proteomes" id="UP001139486">
    <property type="component" value="Unassembled WGS sequence"/>
</dbReference>
<reference evidence="6" key="1">
    <citation type="submission" date="2022-05" db="EMBL/GenBank/DDBJ databases">
        <title>Sphingomonas sp. strain RP10 Genome sequencing and assembly.</title>
        <authorList>
            <person name="Kim I."/>
        </authorList>
    </citation>
    <scope>NUCLEOTIDE SEQUENCE</scope>
    <source>
        <strain evidence="6">RP10</strain>
    </source>
</reference>
<evidence type="ECO:0000256" key="4">
    <source>
        <dbReference type="SAM" id="Phobius"/>
    </source>
</evidence>
<feature type="transmembrane region" description="Helical" evidence="4">
    <location>
        <begin position="275"/>
        <end position="299"/>
    </location>
</feature>
<keyword evidence="4" id="KW-0472">Membrane</keyword>
<dbReference type="PANTHER" id="PTHR30576:SF0">
    <property type="entry name" value="UNDECAPRENYL-PHOSPHATE N-ACETYLGALACTOSAMINYL 1-PHOSPHATE TRANSFERASE-RELATED"/>
    <property type="match status" value="1"/>
</dbReference>
<keyword evidence="4" id="KW-1133">Transmembrane helix</keyword>
<keyword evidence="2" id="KW-0270">Exopolysaccharide synthesis</keyword>